<feature type="non-terminal residue" evidence="1">
    <location>
        <position position="54"/>
    </location>
</feature>
<comment type="caution">
    <text evidence="1">The sequence shown here is derived from an EMBL/GenBank/DDBJ whole genome shotgun (WGS) entry which is preliminary data.</text>
</comment>
<dbReference type="AlphaFoldDB" id="X1HIK9"/>
<evidence type="ECO:0000313" key="1">
    <source>
        <dbReference type="EMBL" id="GAH69327.1"/>
    </source>
</evidence>
<reference evidence="1" key="1">
    <citation type="journal article" date="2014" name="Front. Microbiol.">
        <title>High frequency of phylogenetically diverse reductive dehalogenase-homologous genes in deep subseafloor sedimentary metagenomes.</title>
        <authorList>
            <person name="Kawai M."/>
            <person name="Futagami T."/>
            <person name="Toyoda A."/>
            <person name="Takaki Y."/>
            <person name="Nishi S."/>
            <person name="Hori S."/>
            <person name="Arai W."/>
            <person name="Tsubouchi T."/>
            <person name="Morono Y."/>
            <person name="Uchiyama I."/>
            <person name="Ito T."/>
            <person name="Fujiyama A."/>
            <person name="Inagaki F."/>
            <person name="Takami H."/>
        </authorList>
    </citation>
    <scope>NUCLEOTIDE SEQUENCE</scope>
    <source>
        <strain evidence="1">Expedition CK06-06</strain>
    </source>
</reference>
<accession>X1HIK9</accession>
<proteinExistence type="predicted"/>
<name>X1HIK9_9ZZZZ</name>
<protein>
    <submittedName>
        <fullName evidence="1">Uncharacterized protein</fullName>
    </submittedName>
</protein>
<organism evidence="1">
    <name type="scientific">marine sediment metagenome</name>
    <dbReference type="NCBI Taxonomy" id="412755"/>
    <lineage>
        <taxon>unclassified sequences</taxon>
        <taxon>metagenomes</taxon>
        <taxon>ecological metagenomes</taxon>
    </lineage>
</organism>
<dbReference type="EMBL" id="BARU01029649">
    <property type="protein sequence ID" value="GAH69327.1"/>
    <property type="molecule type" value="Genomic_DNA"/>
</dbReference>
<gene>
    <name evidence="1" type="ORF">S03H2_47128</name>
</gene>
<sequence length="54" mass="6145">MPAKDTLTQPLRDDAPHTMVRLRNWLAVSNAEKGLWMNAPVSQTIWIELKNGND</sequence>